<evidence type="ECO:0000256" key="3">
    <source>
        <dbReference type="ARBA" id="ARBA00022795"/>
    </source>
</evidence>
<dbReference type="Pfam" id="PF05130">
    <property type="entry name" value="FlgN"/>
    <property type="match status" value="1"/>
</dbReference>
<dbReference type="Proteomes" id="UP000028839">
    <property type="component" value="Unassembled WGS sequence"/>
</dbReference>
<organism evidence="5 6">
    <name type="scientific">Nitrosococcus oceani C-27</name>
    <dbReference type="NCBI Taxonomy" id="314279"/>
    <lineage>
        <taxon>Bacteria</taxon>
        <taxon>Pseudomonadati</taxon>
        <taxon>Pseudomonadota</taxon>
        <taxon>Gammaproteobacteria</taxon>
        <taxon>Chromatiales</taxon>
        <taxon>Chromatiaceae</taxon>
        <taxon>Nitrosococcus</taxon>
    </lineage>
</organism>
<feature type="region of interest" description="Disordered" evidence="4">
    <location>
        <begin position="140"/>
        <end position="160"/>
    </location>
</feature>
<sequence>MSTQVLIGLLQEELNCLEGLGQALQEEYLALCQKQALAIESAAEKKQAAITSLEAVFHAHEERLRISGLPSAPEKIRAHIRACAAEEHSPLATLWEQWQGRLRQCREQNQFNGNLMNRSRHHTLRTLAILNGQDLKSTAYGPEGDLLSPAPASRSLLGRV</sequence>
<dbReference type="GO" id="GO:0044780">
    <property type="term" value="P:bacterial-type flagellum assembly"/>
    <property type="evidence" value="ECO:0007669"/>
    <property type="project" value="InterPro"/>
</dbReference>
<dbReference type="SUPFAM" id="SSF140566">
    <property type="entry name" value="FlgN-like"/>
    <property type="match status" value="1"/>
</dbReference>
<dbReference type="EMBL" id="JPGN01000080">
    <property type="protein sequence ID" value="KFI18461.1"/>
    <property type="molecule type" value="Genomic_DNA"/>
</dbReference>
<dbReference type="AlphaFoldDB" id="A0A0E2YZU3"/>
<proteinExistence type="inferred from homology"/>
<keyword evidence="5" id="KW-0966">Cell projection</keyword>
<dbReference type="Gene3D" id="1.20.58.300">
    <property type="entry name" value="FlgN-like"/>
    <property type="match status" value="1"/>
</dbReference>
<keyword evidence="3" id="KW-1005">Bacterial flagellum biogenesis</keyword>
<keyword evidence="5" id="KW-0282">Flagellum</keyword>
<reference evidence="5 6" key="1">
    <citation type="submission" date="2014-07" db="EMBL/GenBank/DDBJ databases">
        <title>Comparative analysis of Nitrosococcus oceani genome inventories of strains from Pacific and Atlantic gyres.</title>
        <authorList>
            <person name="Lim C.K."/>
            <person name="Wang L."/>
            <person name="Sayavedra-Soto L.A."/>
            <person name="Klotz M.G."/>
        </authorList>
    </citation>
    <scope>NUCLEOTIDE SEQUENCE [LARGE SCALE GENOMIC DNA]</scope>
    <source>
        <strain evidence="5 6">C-27</strain>
    </source>
</reference>
<protein>
    <submittedName>
        <fullName evidence="5">Flagellar biosynthesis protein FlgN</fullName>
    </submittedName>
</protein>
<evidence type="ECO:0000313" key="6">
    <source>
        <dbReference type="Proteomes" id="UP000028839"/>
    </source>
</evidence>
<evidence type="ECO:0000256" key="2">
    <source>
        <dbReference type="ARBA" id="ARBA00007703"/>
    </source>
</evidence>
<evidence type="ECO:0000313" key="5">
    <source>
        <dbReference type="EMBL" id="KFI18461.1"/>
    </source>
</evidence>
<evidence type="ECO:0000256" key="4">
    <source>
        <dbReference type="SAM" id="MobiDB-lite"/>
    </source>
</evidence>
<gene>
    <name evidence="5" type="ORF">IB75_14260</name>
</gene>
<keyword evidence="5" id="KW-0969">Cilium</keyword>
<comment type="function">
    <text evidence="1">Required for the efficient initiation of filament assembly.</text>
</comment>
<evidence type="ECO:0000256" key="1">
    <source>
        <dbReference type="ARBA" id="ARBA00002397"/>
    </source>
</evidence>
<dbReference type="OrthoDB" id="5298520at2"/>
<comment type="similarity">
    <text evidence="2">Belongs to the FlgN family.</text>
</comment>
<feature type="compositionally biased region" description="Low complexity" evidence="4">
    <location>
        <begin position="146"/>
        <end position="160"/>
    </location>
</feature>
<comment type="caution">
    <text evidence="5">The sequence shown here is derived from an EMBL/GenBank/DDBJ whole genome shotgun (WGS) entry which is preliminary data.</text>
</comment>
<name>A0A0E2YZU3_9GAMM</name>
<accession>A0A0E2YZU3</accession>
<dbReference type="InterPro" id="IPR036679">
    <property type="entry name" value="FlgN-like_sf"/>
</dbReference>
<dbReference type="HOGENOM" id="CLU_1650352_0_0_6"/>
<dbReference type="InterPro" id="IPR007809">
    <property type="entry name" value="FlgN-like"/>
</dbReference>